<proteinExistence type="predicted"/>
<name>E0S784_ENCIT</name>
<reference evidence="1 2" key="2">
    <citation type="journal article" date="2012" name="Proc. Natl. Acad. Sci. U.S.A.">
        <title>Gain and loss of multiple functionally related, horizontally transferred genes in the reduced genomes of two microsporidian parasites.</title>
        <authorList>
            <person name="Pombert J.-F."/>
            <person name="Selman M."/>
            <person name="Burki F."/>
            <person name="Bardell F.T."/>
            <person name="Farinelli L."/>
            <person name="Solter L.F."/>
            <person name="Whitman D.W."/>
            <person name="Weiss L.M."/>
            <person name="Corradi N."/>
            <person name="Keeling P.J."/>
        </authorList>
    </citation>
    <scope>NUCLEOTIDE SEQUENCE [LARGE SCALE GENOMIC DNA]</scope>
    <source>
        <strain evidence="1 2">ATCC 50506</strain>
    </source>
</reference>
<dbReference type="SMART" id="SM00368">
    <property type="entry name" value="LRR_RI"/>
    <property type="match status" value="5"/>
</dbReference>
<gene>
    <name evidence="1" type="ORF">Eint_050640</name>
</gene>
<dbReference type="InterPro" id="IPR032675">
    <property type="entry name" value="LRR_dom_sf"/>
</dbReference>
<dbReference type="EMBL" id="CP001946">
    <property type="protein sequence ID" value="ADM11512.1"/>
    <property type="molecule type" value="Genomic_DNA"/>
</dbReference>
<keyword evidence="2" id="KW-1185">Reference proteome</keyword>
<reference evidence="1 2" key="1">
    <citation type="journal article" date="2010" name="Nat. Commun.">
        <title>The complete sequence of the smallest known nuclear genome from the microsporidian Encephalitozoon intestinalis.</title>
        <authorList>
            <person name="Corradi N."/>
            <person name="Pombert J.-F."/>
            <person name="Farinelli L."/>
            <person name="Didier E.S."/>
            <person name="Keeling P.J."/>
        </authorList>
    </citation>
    <scope>NUCLEOTIDE SEQUENCE [LARGE SCALE GENOMIC DNA]</scope>
    <source>
        <strain evidence="1 2">ATCC 50506</strain>
    </source>
</reference>
<dbReference type="Proteomes" id="UP000002313">
    <property type="component" value="Chromosome V"/>
</dbReference>
<accession>E0S784</accession>
<dbReference type="PANTHER" id="PTHR24114:SF2">
    <property type="entry name" value="F-BOX DOMAIN-CONTAINING PROTEIN-RELATED"/>
    <property type="match status" value="1"/>
</dbReference>
<dbReference type="VEuPathDB" id="MicrosporidiaDB:Eint_050640"/>
<dbReference type="InterPro" id="IPR052394">
    <property type="entry name" value="LRR-containing"/>
</dbReference>
<organism evidence="1 2">
    <name type="scientific">Encephalitozoon intestinalis (strain ATCC 50506)</name>
    <name type="common">Microsporidian parasite</name>
    <name type="synonym">Septata intestinalis</name>
    <dbReference type="NCBI Taxonomy" id="876142"/>
    <lineage>
        <taxon>Eukaryota</taxon>
        <taxon>Fungi</taxon>
        <taxon>Fungi incertae sedis</taxon>
        <taxon>Microsporidia</taxon>
        <taxon>Unikaryonidae</taxon>
        <taxon>Encephalitozoon</taxon>
    </lineage>
</organism>
<dbReference type="SUPFAM" id="SSF52047">
    <property type="entry name" value="RNI-like"/>
    <property type="match status" value="1"/>
</dbReference>
<evidence type="ECO:0000313" key="1">
    <source>
        <dbReference type="EMBL" id="ADM11512.1"/>
    </source>
</evidence>
<dbReference type="AlphaFoldDB" id="E0S784"/>
<evidence type="ECO:0000313" key="2">
    <source>
        <dbReference type="Proteomes" id="UP000002313"/>
    </source>
</evidence>
<dbReference type="InterPro" id="IPR001611">
    <property type="entry name" value="Leu-rich_rpt"/>
</dbReference>
<dbReference type="RefSeq" id="XP_003072872.1">
    <property type="nucleotide sequence ID" value="XM_003072826.1"/>
</dbReference>
<dbReference type="KEGG" id="ein:Eint_050640"/>
<dbReference type="Pfam" id="PF00560">
    <property type="entry name" value="LRR_1"/>
    <property type="match status" value="1"/>
</dbReference>
<sequence length="355" mass="40270">MIFSIGDQKKKYETREDVSGVVQEIKKSLDELVEVDLSGNHFSEEAMEEICHVLRDAKNLHVINLSSAFLGLDKEKLYSNLAMLSKMLANHKIQKIDLSDNAISSEFPPELGEFISSSTDLVHLKMNNCGLGKIGGGRLGEYLLKIADKTKLEVVDIAQNRFFSFPKELSDALLGFKNIKELRIQYNTIEEETMLEFLRAFQSHSLEVLDIRDNFLSLEGSRYLGSLYCEWNLRELRVGDCMMGNEGVKDFLERANKKFVPMALPGDYDGKRERIALDISYNEFEQDAVEILKDFCSRNIIKELVVFGNYYDDISDIIDIVEKQGGVVITEEHTDLSSDSGMEIDESVIEGIAEM</sequence>
<dbReference type="OrthoDB" id="184583at2759"/>
<dbReference type="HOGENOM" id="CLU_028747_0_0_1"/>
<protein>
    <submittedName>
        <fullName evidence="1">RAN specific GTPase-activating protein</fullName>
    </submittedName>
</protein>
<dbReference type="PANTHER" id="PTHR24114">
    <property type="entry name" value="LEUCINE RICH REPEAT FAMILY PROTEIN"/>
    <property type="match status" value="1"/>
</dbReference>
<dbReference type="GeneID" id="9699171"/>
<dbReference type="Gene3D" id="3.80.10.10">
    <property type="entry name" value="Ribonuclease Inhibitor"/>
    <property type="match status" value="1"/>
</dbReference>